<dbReference type="GO" id="GO:0030427">
    <property type="term" value="C:site of polarized growth"/>
    <property type="evidence" value="ECO:0007669"/>
    <property type="project" value="TreeGrafter"/>
</dbReference>
<accession>A0A1J4JNP7</accession>
<evidence type="ECO:0000313" key="3">
    <source>
        <dbReference type="Proteomes" id="UP000179807"/>
    </source>
</evidence>
<dbReference type="GO" id="GO:0005938">
    <property type="term" value="C:cell cortex"/>
    <property type="evidence" value="ECO:0007669"/>
    <property type="project" value="TreeGrafter"/>
</dbReference>
<dbReference type="PANTHER" id="PTHR12295">
    <property type="entry name" value="FURRY-RELATED"/>
    <property type="match status" value="1"/>
</dbReference>
<keyword evidence="3" id="KW-1185">Reference proteome</keyword>
<dbReference type="GO" id="GO:0000902">
    <property type="term" value="P:cell morphogenesis"/>
    <property type="evidence" value="ECO:0007669"/>
    <property type="project" value="InterPro"/>
</dbReference>
<feature type="compositionally biased region" description="Basic and acidic residues" evidence="1">
    <location>
        <begin position="986"/>
        <end position="1022"/>
    </location>
</feature>
<dbReference type="VEuPathDB" id="TrichDB:TRFO_34494"/>
<organism evidence="2 3">
    <name type="scientific">Tritrichomonas foetus</name>
    <dbReference type="NCBI Taxonomy" id="1144522"/>
    <lineage>
        <taxon>Eukaryota</taxon>
        <taxon>Metamonada</taxon>
        <taxon>Parabasalia</taxon>
        <taxon>Tritrichomonadida</taxon>
        <taxon>Tritrichomonadidae</taxon>
        <taxon>Tritrichomonas</taxon>
    </lineage>
</organism>
<evidence type="ECO:0000256" key="1">
    <source>
        <dbReference type="SAM" id="MobiDB-lite"/>
    </source>
</evidence>
<sequence length="1968" mass="223261">MQSSRSVLQLYYSDHAFTNSLCTICQEAIASIPNDENDTNYNQLFNYLQDYWVTDHNIAALLTVPASIGSDKPLNNIALFLNYIPFVSINETTQPKTSGSKTSFIDRISADWTNPRVRIAFRTAIDIIYAIFSTLILKNYKQLTEDEAEKAMHQYTNYLNLENQNPEIGKFRIISARYFAKAVSVISDNCPSFIFGLFINSLYSEIRNVKKTTDSDQRYLLNINLCLYSNLMTEKPFDLETKKVDETFQSLFSVISKSSKYDGTLQKDTCLCLLNFFGVVLSVKLDLCESSLLNNTSKLVHHHSKKVPVFLSLRTLLFCFDNGKHSSMKAKDKFFNKVLNRKTNQGDVLNVFTYFLRGPHYEPRYEIDDITSSFTWIPDQYVTEEIKKKMTDFILSDPKLFIPYQEELSDFLIQYATIDTENFVNKTLPKLIDIGYFQDNAMAVLRVGKIMLTHGTKFVITPEQRSKVNQMFNDIVYLIMQNVLTGDRSAMVFHVAPFYPIFTNHDSDYTTAVKYIDQCSNPLSFRNVINLETPRTIKSKWYPCLGDAKTPILEPTECPLNIYSGVSSTDMTLMRVMTIIPHFQVNSLLITRVISLIYSSLTDISAFAIRLLQTFFIATKDRSSLFPQIIQQISQTIKITNENLYMLLYTVHGLLDSAINLRYSLDESIETDLNYAIIIGLCTQNIGVHDIALSLADLTHQMFSTNSIKSILNKYQKAIASHAKRAALLTATETDVKDIVDVDFRDIAHTNLARLYHYYIASFANCLSKEHSVLTKDLYHRIMETVYSFEASRCPSYLFTSLVIFLTNSYTKAMKCNKQKIDTIIQDPRIEEWTGFALFSAVAEEKKHEFFLTRPNSSVAIQAISLGVRVATTDSLDEGTAKKYIEYMSSIVKYFKKIKLIHSKLSFSFSTALFMQHSNVIRIVFDTIASLFKIFYDKYKKVPPGPYLRKEVMQKNISDYFDVESWYCFILNFCAHKNKKSIVSSSKDKNKDKSKSKGSKENDKERVKEIDTNKNKDKDSSDKSNSIGNSVRNAALNALYSLLTVAMPPESINNKFLKNISKYDDSTLSLVLSYFIEQLLPTFISKALSSYHSTRYFHAIVNQFSGVQNNFIDVWMANAAGTMSPADVRFADAMFANTGTIIALAFIKITKKSDTARSQAFSLLLNVSVGAAAYLNKPDSAARICEKMQSLRFTITSQLTNLYMSALLSISSLLSQELNIVSEQLIATVLDNLAMGGNSILLASILAPWIKAPKFDDDTPIVFTATQPQFACFTRFSFAKSFSRIVLTQSLTFVIDALLTTNGAASFLTVALFSLYQSDPESYSNVTSTLSYIIQQRPSECASIITSIFEFPTWFYYNIELISISKNKPNPKSTDPKAYRQSMIAHRSISDSMLANNRNNSESNLLQDQSISDYKKAIQFALDTICATNLDIYKGYQHRLFAFALITMAPDSDNNMIKFLLPKVTSPEDIESKIAKTLRSQGDLFAQQFGKECLTWGLCCGELRYAIQALSLYRKILSPIDPEIINKLIDCIRLASIAINESPKLTNIELIVSYIANCFETIRVLAEKNNLHSLALFKLCYEYLLMKDPEIQTVLFNFMAFLINDQKLAQEIRTLDVNIIRDIHYPFDDDSCAAFVKLLLAIAKVGLFELIGSPILTSILILLILPLTTTRGVDLSFFSALSTKFKDFALVNKLTELSLISNMEDEAITEGVFYLAKHLKDDELTKIGKILALVLKSSYSNVNSANIYKFVIEYMSSNDCNVNAFARIFAIDRCHPNNEYLMITMKEIFEKNNGVASPSPRSSIVTRVPKCQNFTFPSEFDSSNDFSSISKLPPIYFIDSKSCSTNQSVLKAISKIRAQPLNDWSELMFRAESTRTQVEVLKSRKSNQQHNFESGLFLTNLKKIFSQNLVEENENENESSSHAKSNVEIIEKIDSSSFMLHTDEINELWKDSINTNGNNYDILKSIMI</sequence>
<comment type="caution">
    <text evidence="2">The sequence shown here is derived from an EMBL/GenBank/DDBJ whole genome shotgun (WGS) entry which is preliminary data.</text>
</comment>
<dbReference type="InterPro" id="IPR039867">
    <property type="entry name" value="Furry/Tao3/Mor2"/>
</dbReference>
<dbReference type="Proteomes" id="UP000179807">
    <property type="component" value="Unassembled WGS sequence"/>
</dbReference>
<dbReference type="RefSeq" id="XP_068352276.1">
    <property type="nucleotide sequence ID" value="XM_068509691.1"/>
</dbReference>
<name>A0A1J4JNP7_9EUKA</name>
<dbReference type="GeneID" id="94844395"/>
<dbReference type="EMBL" id="MLAK01001022">
    <property type="protein sequence ID" value="OHS99139.1"/>
    <property type="molecule type" value="Genomic_DNA"/>
</dbReference>
<protein>
    <submittedName>
        <fullName evidence="2">Uncharacterized protein</fullName>
    </submittedName>
</protein>
<dbReference type="PANTHER" id="PTHR12295:SF30">
    <property type="entry name" value="PROTEIN FURRY"/>
    <property type="match status" value="1"/>
</dbReference>
<reference evidence="2" key="1">
    <citation type="submission" date="2016-10" db="EMBL/GenBank/DDBJ databases">
        <authorList>
            <person name="Benchimol M."/>
            <person name="Almeida L.G."/>
            <person name="Vasconcelos A.T."/>
            <person name="Perreira-Neves A."/>
            <person name="Rosa I.A."/>
            <person name="Tasca T."/>
            <person name="Bogo M.R."/>
            <person name="de Souza W."/>
        </authorList>
    </citation>
    <scope>NUCLEOTIDE SEQUENCE [LARGE SCALE GENOMIC DNA]</scope>
    <source>
        <strain evidence="2">K</strain>
    </source>
</reference>
<proteinExistence type="predicted"/>
<feature type="region of interest" description="Disordered" evidence="1">
    <location>
        <begin position="985"/>
        <end position="1028"/>
    </location>
</feature>
<gene>
    <name evidence="2" type="ORF">TRFO_34494</name>
</gene>
<evidence type="ECO:0000313" key="2">
    <source>
        <dbReference type="EMBL" id="OHS99139.1"/>
    </source>
</evidence>